<organism evidence="2 3">
    <name type="scientific">Macrophomina phaseolina</name>
    <dbReference type="NCBI Taxonomy" id="35725"/>
    <lineage>
        <taxon>Eukaryota</taxon>
        <taxon>Fungi</taxon>
        <taxon>Dikarya</taxon>
        <taxon>Ascomycota</taxon>
        <taxon>Pezizomycotina</taxon>
        <taxon>Dothideomycetes</taxon>
        <taxon>Dothideomycetes incertae sedis</taxon>
        <taxon>Botryosphaeriales</taxon>
        <taxon>Botryosphaeriaceae</taxon>
        <taxon>Macrophomina</taxon>
    </lineage>
</organism>
<dbReference type="PRINTS" id="PR00368">
    <property type="entry name" value="FADPNR"/>
</dbReference>
<dbReference type="Gene3D" id="3.50.50.100">
    <property type="match status" value="1"/>
</dbReference>
<name>A0ABQ8FSU2_9PEZI</name>
<dbReference type="InterPro" id="IPR036188">
    <property type="entry name" value="FAD/NAD-bd_sf"/>
</dbReference>
<reference evidence="2 3" key="1">
    <citation type="journal article" date="2021" name="Nat. Commun.">
        <title>Genetic determinants of endophytism in the Arabidopsis root mycobiome.</title>
        <authorList>
            <person name="Mesny F."/>
            <person name="Miyauchi S."/>
            <person name="Thiergart T."/>
            <person name="Pickel B."/>
            <person name="Atanasova L."/>
            <person name="Karlsson M."/>
            <person name="Huettel B."/>
            <person name="Barry K.W."/>
            <person name="Haridas S."/>
            <person name="Chen C."/>
            <person name="Bauer D."/>
            <person name="Andreopoulos W."/>
            <person name="Pangilinan J."/>
            <person name="LaButti K."/>
            <person name="Riley R."/>
            <person name="Lipzen A."/>
            <person name="Clum A."/>
            <person name="Drula E."/>
            <person name="Henrissat B."/>
            <person name="Kohler A."/>
            <person name="Grigoriev I.V."/>
            <person name="Martin F.M."/>
            <person name="Hacquard S."/>
        </authorList>
    </citation>
    <scope>NUCLEOTIDE SEQUENCE [LARGE SCALE GENOMIC DNA]</scope>
    <source>
        <strain evidence="2 3">MPI-SDFR-AT-0080</strain>
    </source>
</reference>
<dbReference type="Proteomes" id="UP000774617">
    <property type="component" value="Unassembled WGS sequence"/>
</dbReference>
<feature type="domain" description="FAD/NAD(P)-binding" evidence="1">
    <location>
        <begin position="26"/>
        <end position="344"/>
    </location>
</feature>
<sequence>MAPSAVSAPATNGLKDGDAADAAKHRVLVVGGAYAGVSAVLGLLNGLDGKPVRPVYGEAESDAPRPRPKKPVEITLVDQRDGFFHSVGAPLAHVAKGSVEPSWLRYKALWRMKRNELSIRHGRIRAIDPEALSATFIDYNNDNKEATLTYDYLLLATGLRREWPIVPKATSFRNYVIDAQKHIAGIEVANSSTVAVIGGGAVGIEFAGEIKSYHPHNRVILIHSRDELLSNEPLPAEFKSQALSGLEELGVEVVLGQRADVSAEDGVSKITLTNGRTINAGYVFPAASRFSPNTECLPSNAVDEAGYVKVTSHMTLTDIANPDRHFAAGDICHWSGIKRAGPAMVMGHIAAANIFNAILKKDDPDVETKAEEFPEVPPMMAVAIGPSAVTYHPDNGVNWGPEKLAQVFGNDLGWANILRFLGLSDPEPSLEVV</sequence>
<evidence type="ECO:0000313" key="3">
    <source>
        <dbReference type="Proteomes" id="UP000774617"/>
    </source>
</evidence>
<evidence type="ECO:0000313" key="2">
    <source>
        <dbReference type="EMBL" id="KAH7024259.1"/>
    </source>
</evidence>
<proteinExistence type="predicted"/>
<dbReference type="InterPro" id="IPR023753">
    <property type="entry name" value="FAD/NAD-binding_dom"/>
</dbReference>
<evidence type="ECO:0000259" key="1">
    <source>
        <dbReference type="Pfam" id="PF07992"/>
    </source>
</evidence>
<dbReference type="EMBL" id="JAGTJR010000062">
    <property type="protein sequence ID" value="KAH7024259.1"/>
    <property type="molecule type" value="Genomic_DNA"/>
</dbReference>
<comment type="caution">
    <text evidence="2">The sequence shown here is derived from an EMBL/GenBank/DDBJ whole genome shotgun (WGS) entry which is preliminary data.</text>
</comment>
<dbReference type="SUPFAM" id="SSF51905">
    <property type="entry name" value="FAD/NAD(P)-binding domain"/>
    <property type="match status" value="1"/>
</dbReference>
<accession>A0ABQ8FSU2</accession>
<protein>
    <submittedName>
        <fullName evidence="2">Pyridine nucleotide-disulfide oxidoreductase AMID-like protein</fullName>
    </submittedName>
</protein>
<dbReference type="Pfam" id="PF07992">
    <property type="entry name" value="Pyr_redox_2"/>
    <property type="match status" value="1"/>
</dbReference>
<keyword evidence="3" id="KW-1185">Reference proteome</keyword>
<dbReference type="PANTHER" id="PTHR43735">
    <property type="entry name" value="APOPTOSIS-INDUCING FACTOR 1"/>
    <property type="match status" value="1"/>
</dbReference>
<gene>
    <name evidence="2" type="ORF">B0J12DRAFT_386570</name>
</gene>
<dbReference type="PANTHER" id="PTHR43735:SF24">
    <property type="entry name" value="NUCLEOTIDE-DISULPHIDE OXIDOREDUCTASE AMID-LIKE, PUTATIVE (AFU_ORTHOLOGUE AFUA_1G17180)-RELATED"/>
    <property type="match status" value="1"/>
</dbReference>